<keyword evidence="2" id="KW-0808">Transferase</keyword>
<dbReference type="Gene3D" id="1.10.510.10">
    <property type="entry name" value="Transferase(Phosphotransferase) domain 1"/>
    <property type="match status" value="1"/>
</dbReference>
<dbReference type="RefSeq" id="WP_275816202.1">
    <property type="nucleotide sequence ID" value="NZ_BAAANM010000002.1"/>
</dbReference>
<dbReference type="SUPFAM" id="SSF56112">
    <property type="entry name" value="Protein kinase-like (PK-like)"/>
    <property type="match status" value="1"/>
</dbReference>
<keyword evidence="3" id="KW-1185">Reference proteome</keyword>
<reference evidence="2 3" key="1">
    <citation type="submission" date="2023-03" db="EMBL/GenBank/DDBJ databases">
        <title>Draft genome sequence of type strain Streptomyces ferralitis JCM 14344.</title>
        <authorList>
            <person name="Klaysubun C."/>
            <person name="Duangmal K."/>
        </authorList>
    </citation>
    <scope>NUCLEOTIDE SEQUENCE [LARGE SCALE GENOMIC DNA]</scope>
    <source>
        <strain evidence="2 3">JCM 14344</strain>
    </source>
</reference>
<evidence type="ECO:0000313" key="3">
    <source>
        <dbReference type="Proteomes" id="UP001220022"/>
    </source>
</evidence>
<feature type="domain" description="Protein kinase" evidence="1">
    <location>
        <begin position="1"/>
        <end position="279"/>
    </location>
</feature>
<organism evidence="2 3">
    <name type="scientific">Streptantibioticus ferralitis</name>
    <dbReference type="NCBI Taxonomy" id="236510"/>
    <lineage>
        <taxon>Bacteria</taxon>
        <taxon>Bacillati</taxon>
        <taxon>Actinomycetota</taxon>
        <taxon>Actinomycetes</taxon>
        <taxon>Kitasatosporales</taxon>
        <taxon>Streptomycetaceae</taxon>
        <taxon>Streptantibioticus</taxon>
    </lineage>
</organism>
<gene>
    <name evidence="2" type="ORF">P2L57_19425</name>
</gene>
<keyword evidence="2" id="KW-0418">Kinase</keyword>
<dbReference type="InterPro" id="IPR011009">
    <property type="entry name" value="Kinase-like_dom_sf"/>
</dbReference>
<evidence type="ECO:0000313" key="2">
    <source>
        <dbReference type="EMBL" id="MDF2257803.1"/>
    </source>
</evidence>
<name>A0ABT5Z207_9ACTN</name>
<evidence type="ECO:0000259" key="1">
    <source>
        <dbReference type="PROSITE" id="PS50011"/>
    </source>
</evidence>
<dbReference type="GO" id="GO:0016301">
    <property type="term" value="F:kinase activity"/>
    <property type="evidence" value="ECO:0007669"/>
    <property type="project" value="UniProtKB-KW"/>
</dbReference>
<comment type="caution">
    <text evidence="2">The sequence shown here is derived from an EMBL/GenBank/DDBJ whole genome shotgun (WGS) entry which is preliminary data.</text>
</comment>
<dbReference type="Pfam" id="PF00069">
    <property type="entry name" value="Pkinase"/>
    <property type="match status" value="1"/>
</dbReference>
<dbReference type="PROSITE" id="PS50011">
    <property type="entry name" value="PROTEIN_KINASE_DOM"/>
    <property type="match status" value="1"/>
</dbReference>
<protein>
    <submittedName>
        <fullName evidence="2">Protein kinase</fullName>
    </submittedName>
</protein>
<dbReference type="EMBL" id="JARHTQ010000012">
    <property type="protein sequence ID" value="MDF2257803.1"/>
    <property type="molecule type" value="Genomic_DNA"/>
</dbReference>
<dbReference type="InterPro" id="IPR000719">
    <property type="entry name" value="Prot_kinase_dom"/>
</dbReference>
<accession>A0ABT5Z207</accession>
<dbReference type="Proteomes" id="UP001220022">
    <property type="component" value="Unassembled WGS sequence"/>
</dbReference>
<sequence length="279" mass="30835">MDPHELPSSVTDQLAPASRRLVVNRRGSTVWKIESDRGPYAVKLGYAIKATDQWDGQPWTAMAPAREAVIMHQLTPERIFHGHWEEGTWNAQPWRPGQSLWELWEPHRSADELPQPTLDEAYSCAVTLAALHAKGWAHGDVQPAHFIIGPTGTFLIDLALAHSEGQVPEACDFPYRGCLVHYEAPEISRSVLETRTATPTPEADVYGLGASLLISATGLRHVDYPDDASRKEQRTAIVERSHRPVTVPGTLGKLIDAMLSRKPEDRPTAAEVSQVLQAP</sequence>
<proteinExistence type="predicted"/>